<organism evidence="2 3">
    <name type="scientific">Streptomyces bauhiniae</name>
    <dbReference type="NCBI Taxonomy" id="2340725"/>
    <lineage>
        <taxon>Bacteria</taxon>
        <taxon>Bacillati</taxon>
        <taxon>Actinomycetota</taxon>
        <taxon>Actinomycetes</taxon>
        <taxon>Kitasatosporales</taxon>
        <taxon>Streptomycetaceae</taxon>
        <taxon>Streptomyces</taxon>
    </lineage>
</organism>
<evidence type="ECO:0000313" key="3">
    <source>
        <dbReference type="Proteomes" id="UP000298159"/>
    </source>
</evidence>
<sequence length="93" mass="9691">MAVGPLIALIVPLWLMASGVFCFLIGRNSGSARLGWLFFLLLGPLSLGAMLAFTGAIAAAITAGVVAGLLLFLLILDRYGDDPDEPDADHFTG</sequence>
<name>A0A4Z1CXS5_9ACTN</name>
<gene>
    <name evidence="2" type="ORF">E5083_24200</name>
</gene>
<reference evidence="2 3" key="1">
    <citation type="submission" date="2019-04" db="EMBL/GenBank/DDBJ databases">
        <title>Streptomyces sp. nov. Bv016 isolated from bark of Buahinia variegata.</title>
        <authorList>
            <person name="Kanchanasin P."/>
            <person name="Tanasupawat S."/>
            <person name="Yuki M."/>
            <person name="Kudo T."/>
        </authorList>
    </citation>
    <scope>NUCLEOTIDE SEQUENCE [LARGE SCALE GENOMIC DNA]</scope>
    <source>
        <strain evidence="2 3">Bv016</strain>
    </source>
</reference>
<accession>A0A4Z1CXS5</accession>
<dbReference type="GeneID" id="95450683"/>
<dbReference type="RefSeq" id="WP_135787812.1">
    <property type="nucleotide sequence ID" value="NZ_SRRT01000007.1"/>
</dbReference>
<keyword evidence="3" id="KW-1185">Reference proteome</keyword>
<keyword evidence="1" id="KW-1133">Transmembrane helix</keyword>
<proteinExistence type="predicted"/>
<feature type="transmembrane region" description="Helical" evidence="1">
    <location>
        <begin position="6"/>
        <end position="26"/>
    </location>
</feature>
<dbReference type="AlphaFoldDB" id="A0A4Z1CXS5"/>
<comment type="caution">
    <text evidence="2">The sequence shown here is derived from an EMBL/GenBank/DDBJ whole genome shotgun (WGS) entry which is preliminary data.</text>
</comment>
<dbReference type="Proteomes" id="UP000298159">
    <property type="component" value="Unassembled WGS sequence"/>
</dbReference>
<evidence type="ECO:0000256" key="1">
    <source>
        <dbReference type="SAM" id="Phobius"/>
    </source>
</evidence>
<protein>
    <submittedName>
        <fullName evidence="2">Uncharacterized protein</fullName>
    </submittedName>
</protein>
<feature type="transmembrane region" description="Helical" evidence="1">
    <location>
        <begin position="57"/>
        <end position="76"/>
    </location>
</feature>
<keyword evidence="1" id="KW-0472">Membrane</keyword>
<dbReference type="EMBL" id="SRRT01000007">
    <property type="protein sequence ID" value="TGN73894.1"/>
    <property type="molecule type" value="Genomic_DNA"/>
</dbReference>
<feature type="transmembrane region" description="Helical" evidence="1">
    <location>
        <begin position="33"/>
        <end position="51"/>
    </location>
</feature>
<evidence type="ECO:0000313" key="2">
    <source>
        <dbReference type="EMBL" id="TGN73894.1"/>
    </source>
</evidence>
<keyword evidence="1" id="KW-0812">Transmembrane</keyword>